<evidence type="ECO:0000313" key="6">
    <source>
        <dbReference type="EMBL" id="ROT40090.1"/>
    </source>
</evidence>
<evidence type="ECO:0000259" key="5">
    <source>
        <dbReference type="PROSITE" id="PS50023"/>
    </source>
</evidence>
<gene>
    <name evidence="6" type="ORF">SODALDRAFT_293822</name>
</gene>
<dbReference type="EMBL" id="ML119053">
    <property type="protein sequence ID" value="ROT40090.1"/>
    <property type="molecule type" value="Genomic_DNA"/>
</dbReference>
<keyword evidence="1 3" id="KW-0479">Metal-binding</keyword>
<feature type="compositionally biased region" description="Polar residues" evidence="4">
    <location>
        <begin position="69"/>
        <end position="83"/>
    </location>
</feature>
<dbReference type="GeneID" id="39577204"/>
<dbReference type="RefSeq" id="XP_028467896.1">
    <property type="nucleotide sequence ID" value="XM_028608726.1"/>
</dbReference>
<organism evidence="6 7">
    <name type="scientific">Sodiomyces alkalinus (strain CBS 110278 / VKM F-3762 / F11)</name>
    <name type="common">Alkaliphilic filamentous fungus</name>
    <dbReference type="NCBI Taxonomy" id="1314773"/>
    <lineage>
        <taxon>Eukaryota</taxon>
        <taxon>Fungi</taxon>
        <taxon>Dikarya</taxon>
        <taxon>Ascomycota</taxon>
        <taxon>Pezizomycotina</taxon>
        <taxon>Sordariomycetes</taxon>
        <taxon>Hypocreomycetidae</taxon>
        <taxon>Glomerellales</taxon>
        <taxon>Plectosphaerellaceae</taxon>
        <taxon>Sodiomyces</taxon>
    </lineage>
</organism>
<feature type="region of interest" description="Disordered" evidence="4">
    <location>
        <begin position="181"/>
        <end position="325"/>
    </location>
</feature>
<dbReference type="SMART" id="SM00132">
    <property type="entry name" value="LIM"/>
    <property type="match status" value="3"/>
</dbReference>
<keyword evidence="2 3" id="KW-0862">Zinc</keyword>
<feature type="region of interest" description="Disordered" evidence="4">
    <location>
        <begin position="400"/>
        <end position="419"/>
    </location>
</feature>
<feature type="compositionally biased region" description="Low complexity" evidence="4">
    <location>
        <begin position="220"/>
        <end position="235"/>
    </location>
</feature>
<feature type="region of interest" description="Disordered" evidence="4">
    <location>
        <begin position="33"/>
        <end position="89"/>
    </location>
</feature>
<dbReference type="InterPro" id="IPR001781">
    <property type="entry name" value="Znf_LIM"/>
</dbReference>
<dbReference type="GO" id="GO:0030695">
    <property type="term" value="F:GTPase regulator activity"/>
    <property type="evidence" value="ECO:0007669"/>
    <property type="project" value="UniProtKB-ARBA"/>
</dbReference>
<dbReference type="STRING" id="1314773.A0A3N2PZZ2"/>
<dbReference type="SUPFAM" id="SSF57716">
    <property type="entry name" value="Glucocorticoid receptor-like (DNA-binding domain)"/>
    <property type="match status" value="2"/>
</dbReference>
<dbReference type="PANTHER" id="PTHR24216:SF8">
    <property type="entry name" value="PAXILLIN, ISOFORM F"/>
    <property type="match status" value="1"/>
</dbReference>
<dbReference type="PROSITE" id="PS00478">
    <property type="entry name" value="LIM_DOMAIN_1"/>
    <property type="match status" value="2"/>
</dbReference>
<feature type="compositionally biased region" description="Low complexity" evidence="4">
    <location>
        <begin position="304"/>
        <end position="313"/>
    </location>
</feature>
<dbReference type="PANTHER" id="PTHR24216">
    <property type="entry name" value="PAXILLIN-RELATED"/>
    <property type="match status" value="1"/>
</dbReference>
<keyword evidence="7" id="KW-1185">Reference proteome</keyword>
<reference evidence="6 7" key="1">
    <citation type="journal article" date="2018" name="Mol. Ecol.">
        <title>The obligate alkalophilic soda-lake fungus Sodiomyces alkalinus has shifted to a protein diet.</title>
        <authorList>
            <person name="Grum-Grzhimaylo A.A."/>
            <person name="Falkoski D.L."/>
            <person name="van den Heuvel J."/>
            <person name="Valero-Jimenez C.A."/>
            <person name="Min B."/>
            <person name="Choi I.G."/>
            <person name="Lipzen A."/>
            <person name="Daum C.G."/>
            <person name="Aanen D.K."/>
            <person name="Tsang A."/>
            <person name="Henrissat B."/>
            <person name="Bilanenko E.N."/>
            <person name="de Vries R.P."/>
            <person name="van Kan J.A.L."/>
            <person name="Grigoriev I.V."/>
            <person name="Debets A.J.M."/>
        </authorList>
    </citation>
    <scope>NUCLEOTIDE SEQUENCE [LARGE SCALE GENOMIC DNA]</scope>
    <source>
        <strain evidence="6 7">F11</strain>
    </source>
</reference>
<dbReference type="Gene3D" id="2.10.110.10">
    <property type="entry name" value="Cysteine Rich Protein"/>
    <property type="match status" value="3"/>
</dbReference>
<evidence type="ECO:0000256" key="3">
    <source>
        <dbReference type="PROSITE-ProRule" id="PRU00125"/>
    </source>
</evidence>
<dbReference type="FunFam" id="2.10.110.10:FF:000077">
    <property type="entry name" value="LIM domain protein"/>
    <property type="match status" value="1"/>
</dbReference>
<dbReference type="GO" id="GO:0046872">
    <property type="term" value="F:metal ion binding"/>
    <property type="evidence" value="ECO:0007669"/>
    <property type="project" value="UniProtKB-KW"/>
</dbReference>
<protein>
    <recommendedName>
        <fullName evidence="5">LIM zinc-binding domain-containing protein</fullName>
    </recommendedName>
</protein>
<feature type="region of interest" description="Disordered" evidence="4">
    <location>
        <begin position="514"/>
        <end position="545"/>
    </location>
</feature>
<feature type="compositionally biased region" description="Polar residues" evidence="4">
    <location>
        <begin position="247"/>
        <end position="258"/>
    </location>
</feature>
<dbReference type="CDD" id="cd08368">
    <property type="entry name" value="LIM"/>
    <property type="match status" value="1"/>
</dbReference>
<feature type="compositionally biased region" description="Polar residues" evidence="4">
    <location>
        <begin position="266"/>
        <end position="279"/>
    </location>
</feature>
<sequence length="774" mass="85434">MRDRKSSPMVTSKDPSLLAACTTPEKIADLRNERLVRPSGARPLPTPPCPPQSADSAKVHHWGVDASPSRRSMNVHSAGSHTSLDAHPTSCIDTPCTAKGPSGRNYRLSISQIPTKPSRNLPNSINTDRGLGWMEKTKTESLGIAMEDMHLGDTEYNETHRDEEGLIYKAALDEASELVWQHQHGRPRQLDAPYRYKPDVEGRSADQSPTSYMAKDSQNRSSSSTRSTSTVPRTSLKSRQVARNGLSGVNAQANQSPGSEVRGINFTRSPCSQTRTSSPGIRGEICQKKRQNGGMNDYLQSTRENSNSSSAEAYNHQPLSKDDREPFVDKLANSRISTFSSADKFESSSGHHKRASRRSSTQSHNPHYVINSPDLHPHPSSFATKTGLEIRSQDLRDATSMRLRDRSSRLPCPSAVSDHPGRPIVSFDVHWKAPDETTDHHPVAATINEARWTGRQKLPIPATSPAVVMAGAVTARFGAVDPPSIVVQDTRGETHLNSTPSLIVCPADDIHAHSNSSSLPQPLSASPPGKRHTGRSHSHWSPAPSTGKDLATTCHQCGLCMQGRFVSVAGMPQRFHPHCFVCFTCGTSLEALEVSPEPDSHRTQRLDRIRRRAQGESLNEVPGQSRDEDGDERLRFYCHLDWHELFAPRCKHCKTPILGEHIVALGAHWHYGHFFCAECGDPFERGMAHIEKDGYAWCVNCQTKRTERQASKCKKCGLAVVGQYIRALGAEWHEACLRCAVCNGTFDDGTMFTREEQGHMMVLCTGCRTRELKA</sequence>
<feature type="domain" description="LIM zinc-binding" evidence="5">
    <location>
        <begin position="648"/>
        <end position="708"/>
    </location>
</feature>
<feature type="domain" description="LIM zinc-binding" evidence="5">
    <location>
        <begin position="552"/>
        <end position="614"/>
    </location>
</feature>
<accession>A0A3N2PZZ2</accession>
<evidence type="ECO:0000313" key="7">
    <source>
        <dbReference type="Proteomes" id="UP000272025"/>
    </source>
</evidence>
<proteinExistence type="predicted"/>
<dbReference type="OrthoDB" id="15567at2759"/>
<feature type="domain" description="LIM zinc-binding" evidence="5">
    <location>
        <begin position="711"/>
        <end position="774"/>
    </location>
</feature>
<evidence type="ECO:0000256" key="1">
    <source>
        <dbReference type="ARBA" id="ARBA00022723"/>
    </source>
</evidence>
<keyword evidence="3" id="KW-0440">LIM domain</keyword>
<dbReference type="PROSITE" id="PS50023">
    <property type="entry name" value="LIM_DOMAIN_2"/>
    <property type="match status" value="3"/>
</dbReference>
<name>A0A3N2PZZ2_SODAK</name>
<feature type="compositionally biased region" description="Basic residues" evidence="4">
    <location>
        <begin position="529"/>
        <end position="538"/>
    </location>
</feature>
<feature type="compositionally biased region" description="Basic and acidic residues" evidence="4">
    <location>
        <begin position="194"/>
        <end position="204"/>
    </location>
</feature>
<evidence type="ECO:0000256" key="4">
    <source>
        <dbReference type="SAM" id="MobiDB-lite"/>
    </source>
</evidence>
<dbReference type="Pfam" id="PF00412">
    <property type="entry name" value="LIM"/>
    <property type="match status" value="3"/>
</dbReference>
<dbReference type="Proteomes" id="UP000272025">
    <property type="component" value="Unassembled WGS sequence"/>
</dbReference>
<feature type="compositionally biased region" description="Low complexity" evidence="4">
    <location>
        <begin position="514"/>
        <end position="528"/>
    </location>
</feature>
<dbReference type="AlphaFoldDB" id="A0A3N2PZZ2"/>
<evidence type="ECO:0000256" key="2">
    <source>
        <dbReference type="ARBA" id="ARBA00022833"/>
    </source>
</evidence>
<feature type="region of interest" description="Disordered" evidence="4">
    <location>
        <begin position="341"/>
        <end position="387"/>
    </location>
</feature>